<evidence type="ECO:0000313" key="1">
    <source>
        <dbReference type="EMBL" id="USS43338.1"/>
    </source>
</evidence>
<name>A0ABY5B8I2_BURGL</name>
<accession>A0ABY5B8I2</accession>
<dbReference type="RefSeq" id="WP_230674558.1">
    <property type="nucleotide sequence ID" value="NZ_CP021075.1"/>
</dbReference>
<dbReference type="EMBL" id="CP099583">
    <property type="protein sequence ID" value="USS43338.1"/>
    <property type="molecule type" value="Genomic_DNA"/>
</dbReference>
<organism evidence="1 2">
    <name type="scientific">Burkholderia glumae</name>
    <name type="common">Pseudomonas glumae</name>
    <dbReference type="NCBI Taxonomy" id="337"/>
    <lineage>
        <taxon>Bacteria</taxon>
        <taxon>Pseudomonadati</taxon>
        <taxon>Pseudomonadota</taxon>
        <taxon>Betaproteobacteria</taxon>
        <taxon>Burkholderiales</taxon>
        <taxon>Burkholderiaceae</taxon>
        <taxon>Burkholderia</taxon>
    </lineage>
</organism>
<reference evidence="1" key="1">
    <citation type="submission" date="2022-06" db="EMBL/GenBank/DDBJ databases">
        <title>Draft genome sequence of Burkholderia glumae strain GR20004 isolated from rice panicle showing bacterial panicle blight.</title>
        <authorList>
            <person name="Choi S.Y."/>
            <person name="Lee Y.H."/>
        </authorList>
    </citation>
    <scope>NUCLEOTIDE SEQUENCE</scope>
    <source>
        <strain evidence="1">GR20004</strain>
    </source>
</reference>
<sequence>MSRYDFAFCGFPSRVGAASCVDAAHDPEPKALPVASFAVLRCRKWGAGGGRAAPVLAEQDQCRCRICASVCRNSSAHGSFFWQPLRHALMV</sequence>
<protein>
    <submittedName>
        <fullName evidence="1">Uncharacterized protein</fullName>
    </submittedName>
</protein>
<keyword evidence="2" id="KW-1185">Reference proteome</keyword>
<evidence type="ECO:0000313" key="2">
    <source>
        <dbReference type="Proteomes" id="UP001056386"/>
    </source>
</evidence>
<proteinExistence type="predicted"/>
<dbReference type="Proteomes" id="UP001056386">
    <property type="component" value="Chromosome 2"/>
</dbReference>
<dbReference type="GeneID" id="93068713"/>
<gene>
    <name evidence="1" type="ORF">NFI99_02385</name>
</gene>